<sequence>MFDETTGRTVHAGRWAGHGGADEAIRHAEASSALAARDQFVLARGARRVAVWIALRAITRPSRTEQEHDAASSGSDALLHHLDAWHRAHVGALLEAASWAQAERRVRTGLRPYRTLPSDRRGDGGRIRPTSGVPVARSEDVPPDDLERYWAAALADVSSSLSAAIDALGNVLALGELGLATEDAWAAFEAATIELCLEPAASLADRLHSRRVLLIVWKTVRRRRPLIAALLRRKLSLDRGRWPGSGLAEPLDG</sequence>
<evidence type="ECO:0000256" key="1">
    <source>
        <dbReference type="SAM" id="MobiDB-lite"/>
    </source>
</evidence>
<feature type="region of interest" description="Disordered" evidence="1">
    <location>
        <begin position="113"/>
        <end position="140"/>
    </location>
</feature>
<protein>
    <submittedName>
        <fullName evidence="2">Uncharacterized protein</fullName>
    </submittedName>
</protein>
<gene>
    <name evidence="2" type="ORF">D3272_13490</name>
</gene>
<feature type="compositionally biased region" description="Basic and acidic residues" evidence="1">
    <location>
        <begin position="117"/>
        <end position="126"/>
    </location>
</feature>
<accession>A0A4Q2REA6</accession>
<proteinExistence type="predicted"/>
<reference evidence="2 3" key="2">
    <citation type="submission" date="2019-02" db="EMBL/GenBank/DDBJ databases">
        <title>'Lichenibacterium ramalinii' gen. nov. sp. nov., 'Lichenibacterium minor' gen. nov. sp. nov.</title>
        <authorList>
            <person name="Pankratov T."/>
        </authorList>
    </citation>
    <scope>NUCLEOTIDE SEQUENCE [LARGE SCALE GENOMIC DNA]</scope>
    <source>
        <strain evidence="2 3">RmlP001</strain>
    </source>
</reference>
<dbReference type="RefSeq" id="WP_165361340.1">
    <property type="nucleotide sequence ID" value="NZ_QYBC01000010.1"/>
</dbReference>
<reference evidence="2 3" key="1">
    <citation type="submission" date="2018-09" db="EMBL/GenBank/DDBJ databases">
        <authorList>
            <person name="Grouzdev D.S."/>
            <person name="Krutkina M.S."/>
        </authorList>
    </citation>
    <scope>NUCLEOTIDE SEQUENCE [LARGE SCALE GENOMIC DNA]</scope>
    <source>
        <strain evidence="2 3">RmlP001</strain>
    </source>
</reference>
<evidence type="ECO:0000313" key="3">
    <source>
        <dbReference type="Proteomes" id="UP000289411"/>
    </source>
</evidence>
<dbReference type="Proteomes" id="UP000289411">
    <property type="component" value="Unassembled WGS sequence"/>
</dbReference>
<dbReference type="AlphaFoldDB" id="A0A4Q2REA6"/>
<evidence type="ECO:0000313" key="2">
    <source>
        <dbReference type="EMBL" id="RYB04444.1"/>
    </source>
</evidence>
<keyword evidence="3" id="KW-1185">Reference proteome</keyword>
<name>A0A4Q2REA6_9HYPH</name>
<organism evidence="2 3">
    <name type="scientific">Lichenibacterium ramalinae</name>
    <dbReference type="NCBI Taxonomy" id="2316527"/>
    <lineage>
        <taxon>Bacteria</taxon>
        <taxon>Pseudomonadati</taxon>
        <taxon>Pseudomonadota</taxon>
        <taxon>Alphaproteobacteria</taxon>
        <taxon>Hyphomicrobiales</taxon>
        <taxon>Lichenihabitantaceae</taxon>
        <taxon>Lichenibacterium</taxon>
    </lineage>
</organism>
<comment type="caution">
    <text evidence="2">The sequence shown here is derived from an EMBL/GenBank/DDBJ whole genome shotgun (WGS) entry which is preliminary data.</text>
</comment>
<dbReference type="EMBL" id="QYBC01000010">
    <property type="protein sequence ID" value="RYB04444.1"/>
    <property type="molecule type" value="Genomic_DNA"/>
</dbReference>